<sequence>MQVLADLPEVLTFEDFLRETGEPAAVTYGARKLSKIVQLDMFGNEDEVDREAFVRTRATFHDVIRATEVHRYKARRGGERPSCRDGLGAVRGRRVGNYGQQYDYVCPQVARHPGKRRVVESDVRPAVAASTGTSWAPRSVSGRGHSRRRRRRRSRRRWRCSPPSRWWSP</sequence>
<reference evidence="2 3" key="1">
    <citation type="submission" date="2024-05" db="EMBL/GenBank/DDBJ databases">
        <authorList>
            <person name="Zhao H."/>
            <person name="Xu Y."/>
            <person name="Lin S."/>
            <person name="Spain J.C."/>
            <person name="Zhou N.-Y."/>
        </authorList>
    </citation>
    <scope>NUCLEOTIDE SEQUENCE [LARGE SCALE GENOMIC DNA]</scope>
    <source>
        <strain evidence="2 3">NEAU-NG30</strain>
    </source>
</reference>
<name>A0ABV0LNV0_9PSEU</name>
<comment type="caution">
    <text evidence="2">The sequence shown here is derived from an EMBL/GenBank/DDBJ whole genome shotgun (WGS) entry which is preliminary data.</text>
</comment>
<feature type="region of interest" description="Disordered" evidence="1">
    <location>
        <begin position="120"/>
        <end position="156"/>
    </location>
</feature>
<evidence type="ECO:0000256" key="1">
    <source>
        <dbReference type="SAM" id="MobiDB-lite"/>
    </source>
</evidence>
<gene>
    <name evidence="2" type="ORF">ABJI51_33310</name>
</gene>
<keyword evidence="3" id="KW-1185">Reference proteome</keyword>
<proteinExistence type="predicted"/>
<accession>A0ABV0LNV0</accession>
<evidence type="ECO:0000313" key="3">
    <source>
        <dbReference type="Proteomes" id="UP001440984"/>
    </source>
</evidence>
<protein>
    <submittedName>
        <fullName evidence="2">Uncharacterized protein</fullName>
    </submittedName>
</protein>
<evidence type="ECO:0000313" key="2">
    <source>
        <dbReference type="EMBL" id="MEQ0563985.1"/>
    </source>
</evidence>
<dbReference type="EMBL" id="JBDZYD010000014">
    <property type="protein sequence ID" value="MEQ0563985.1"/>
    <property type="molecule type" value="Genomic_DNA"/>
</dbReference>
<organism evidence="2 3">
    <name type="scientific">Amycolatopsis melonis</name>
    <dbReference type="NCBI Taxonomy" id="3156488"/>
    <lineage>
        <taxon>Bacteria</taxon>
        <taxon>Bacillati</taxon>
        <taxon>Actinomycetota</taxon>
        <taxon>Actinomycetes</taxon>
        <taxon>Pseudonocardiales</taxon>
        <taxon>Pseudonocardiaceae</taxon>
        <taxon>Amycolatopsis</taxon>
    </lineage>
</organism>
<feature type="compositionally biased region" description="Basic residues" evidence="1">
    <location>
        <begin position="144"/>
        <end position="156"/>
    </location>
</feature>
<dbReference type="Proteomes" id="UP001440984">
    <property type="component" value="Unassembled WGS sequence"/>
</dbReference>
<dbReference type="RefSeq" id="WP_348955051.1">
    <property type="nucleotide sequence ID" value="NZ_JBDZYD010000014.1"/>
</dbReference>